<evidence type="ECO:0000256" key="8">
    <source>
        <dbReference type="SAM" id="Phobius"/>
    </source>
</evidence>
<dbReference type="EMBL" id="CP034328">
    <property type="protein sequence ID" value="AZL57556.1"/>
    <property type="molecule type" value="Genomic_DNA"/>
</dbReference>
<dbReference type="KEGG" id="taw:EI545_01070"/>
<sequence length="409" mass="44339">MQDTQTRLAADARLQPFSSRTGFYAGGITAICAGAFVSLILVVAYILTSNPDVLAMSVDFRVFWAAGKLAVSGEPLAAHDLARLSAVHGLHVDAYMPWLYPPGFLVFVTPFGAVSFMPAFLLWTILSMALIALAVRPFVAGITPLWLMVALAPAHYPTLMLGQNSLFWTAGLVAALAALRDSRWVLAGIFIGCLTLKPQLGVMIPFALLAMGAWRTIFAAIMTTIVLHGVPTLVYGVEYWSLLRAGLAEHSERVVGSLDQIILMISPVYTLTFFGMAPPLALNIQWAISIACAAAVFLLWRSERASFDVKAAALLMAIPLSAPYLWYYEGALLACAALFLLRSGIFKVRPFDLAVLAPLWLGGSLQALNTFADLVDQRWLGAAYLPPLLIICLGLCLREILPRRTLAMP</sequence>
<evidence type="ECO:0000256" key="5">
    <source>
        <dbReference type="ARBA" id="ARBA00022989"/>
    </source>
</evidence>
<evidence type="ECO:0000256" key="4">
    <source>
        <dbReference type="ARBA" id="ARBA00022692"/>
    </source>
</evidence>
<organism evidence="9 10">
    <name type="scientific">Tabrizicola piscis</name>
    <dbReference type="NCBI Taxonomy" id="2494374"/>
    <lineage>
        <taxon>Bacteria</taxon>
        <taxon>Pseudomonadati</taxon>
        <taxon>Pseudomonadota</taxon>
        <taxon>Alphaproteobacteria</taxon>
        <taxon>Rhodobacterales</taxon>
        <taxon>Paracoccaceae</taxon>
        <taxon>Tabrizicola</taxon>
    </lineage>
</organism>
<reference evidence="9 10" key="1">
    <citation type="submission" date="2018-12" db="EMBL/GenBank/DDBJ databases">
        <title>Complete genome sequencing of Tabrizicola sp. K13M18.</title>
        <authorList>
            <person name="Bae J.-W."/>
        </authorList>
    </citation>
    <scope>NUCLEOTIDE SEQUENCE [LARGE SCALE GENOMIC DNA]</scope>
    <source>
        <strain evidence="9 10">K13M18</strain>
    </source>
</reference>
<dbReference type="AlphaFoldDB" id="A0A3S8U1U3"/>
<feature type="transmembrane region" description="Helical" evidence="8">
    <location>
        <begin position="133"/>
        <end position="154"/>
    </location>
</feature>
<evidence type="ECO:0000256" key="2">
    <source>
        <dbReference type="ARBA" id="ARBA00022475"/>
    </source>
</evidence>
<evidence type="ECO:0000256" key="1">
    <source>
        <dbReference type="ARBA" id="ARBA00004651"/>
    </source>
</evidence>
<keyword evidence="5 8" id="KW-1133">Transmembrane helix</keyword>
<gene>
    <name evidence="9" type="ORF">EI545_01070</name>
</gene>
<protein>
    <submittedName>
        <fullName evidence="9">DUF2029 domain-containing protein</fullName>
    </submittedName>
</protein>
<feature type="transmembrane region" description="Helical" evidence="8">
    <location>
        <begin position="283"/>
        <end position="300"/>
    </location>
</feature>
<feature type="transmembrane region" description="Helical" evidence="8">
    <location>
        <begin position="217"/>
        <end position="237"/>
    </location>
</feature>
<evidence type="ECO:0000256" key="3">
    <source>
        <dbReference type="ARBA" id="ARBA00022679"/>
    </source>
</evidence>
<name>A0A3S8U1U3_9RHOB</name>
<dbReference type="Proteomes" id="UP000282002">
    <property type="component" value="Chromosome"/>
</dbReference>
<feature type="transmembrane region" description="Helical" evidence="8">
    <location>
        <begin position="258"/>
        <end position="277"/>
    </location>
</feature>
<proteinExistence type="inferred from homology"/>
<comment type="similarity">
    <text evidence="7">Belongs to the glycosyltransferase 87 family.</text>
</comment>
<keyword evidence="3" id="KW-0808">Transferase</keyword>
<dbReference type="GO" id="GO:0016758">
    <property type="term" value="F:hexosyltransferase activity"/>
    <property type="evidence" value="ECO:0007669"/>
    <property type="project" value="InterPro"/>
</dbReference>
<keyword evidence="10" id="KW-1185">Reference proteome</keyword>
<evidence type="ECO:0000256" key="6">
    <source>
        <dbReference type="ARBA" id="ARBA00023136"/>
    </source>
</evidence>
<feature type="transmembrane region" description="Helical" evidence="8">
    <location>
        <begin position="186"/>
        <end position="211"/>
    </location>
</feature>
<dbReference type="InterPro" id="IPR018584">
    <property type="entry name" value="GT87"/>
</dbReference>
<feature type="transmembrane region" description="Helical" evidence="8">
    <location>
        <begin position="104"/>
        <end position="126"/>
    </location>
</feature>
<keyword evidence="6 8" id="KW-0472">Membrane</keyword>
<keyword evidence="2" id="KW-1003">Cell membrane</keyword>
<dbReference type="GO" id="GO:0005886">
    <property type="term" value="C:plasma membrane"/>
    <property type="evidence" value="ECO:0007669"/>
    <property type="project" value="UniProtKB-SubCell"/>
</dbReference>
<dbReference type="Pfam" id="PF09594">
    <property type="entry name" value="GT87"/>
    <property type="match status" value="1"/>
</dbReference>
<keyword evidence="4 8" id="KW-0812">Transmembrane</keyword>
<dbReference type="OrthoDB" id="7679563at2"/>
<feature type="transmembrane region" description="Helical" evidence="8">
    <location>
        <begin position="160"/>
        <end position="179"/>
    </location>
</feature>
<evidence type="ECO:0000313" key="9">
    <source>
        <dbReference type="EMBL" id="AZL57556.1"/>
    </source>
</evidence>
<feature type="transmembrane region" description="Helical" evidence="8">
    <location>
        <begin position="384"/>
        <end position="401"/>
    </location>
</feature>
<comment type="subcellular location">
    <subcellularLocation>
        <location evidence="1">Cell membrane</location>
        <topology evidence="1">Multi-pass membrane protein</topology>
    </subcellularLocation>
</comment>
<dbReference type="RefSeq" id="WP_125323744.1">
    <property type="nucleotide sequence ID" value="NZ_CP034328.1"/>
</dbReference>
<evidence type="ECO:0000313" key="10">
    <source>
        <dbReference type="Proteomes" id="UP000282002"/>
    </source>
</evidence>
<feature type="transmembrane region" description="Helical" evidence="8">
    <location>
        <begin position="330"/>
        <end position="346"/>
    </location>
</feature>
<accession>A0A3S8U1U3</accession>
<evidence type="ECO:0000256" key="7">
    <source>
        <dbReference type="ARBA" id="ARBA00024033"/>
    </source>
</evidence>
<feature type="transmembrane region" description="Helical" evidence="8">
    <location>
        <begin position="21"/>
        <end position="47"/>
    </location>
</feature>